<dbReference type="CDD" id="cd01313">
    <property type="entry name" value="Met_dep_hydrolase_E"/>
    <property type="match status" value="1"/>
</dbReference>
<dbReference type="GO" id="GO:0050416">
    <property type="term" value="F:formimidoylglutamate deiminase activity"/>
    <property type="evidence" value="ECO:0007669"/>
    <property type="project" value="UniProtKB-EC"/>
</dbReference>
<reference evidence="7 8" key="1">
    <citation type="journal article" date="2013" name="Antonie Van Leeuwenhoek">
        <title>Dongia rigui sp. nov., isolated from freshwater of a large wetland in Korea.</title>
        <authorList>
            <person name="Baik K.S."/>
            <person name="Hwang Y.M."/>
            <person name="Choi J.S."/>
            <person name="Kwon J."/>
            <person name="Seong C.N."/>
        </authorList>
    </citation>
    <scope>NUCLEOTIDE SEQUENCE [LARGE SCALE GENOMIC DNA]</scope>
    <source>
        <strain evidence="7 8">04SU4-P</strain>
    </source>
</reference>
<dbReference type="InterPro" id="IPR051607">
    <property type="entry name" value="Metallo-dep_hydrolases"/>
</dbReference>
<comment type="cofactor">
    <cofactor evidence="1">
        <name>Zn(2+)</name>
        <dbReference type="ChEBI" id="CHEBI:29105"/>
    </cofactor>
</comment>
<feature type="domain" description="Formimidoylglutamate deiminase N-terminal" evidence="6">
    <location>
        <begin position="3"/>
        <end position="42"/>
    </location>
</feature>
<evidence type="ECO:0000259" key="6">
    <source>
        <dbReference type="Pfam" id="PF22429"/>
    </source>
</evidence>
<dbReference type="RefSeq" id="WP_320498666.1">
    <property type="nucleotide sequence ID" value="NZ_JAXCLX010000001.1"/>
</dbReference>
<dbReference type="InterPro" id="IPR006680">
    <property type="entry name" value="Amidohydro-rel"/>
</dbReference>
<dbReference type="InterPro" id="IPR010252">
    <property type="entry name" value="HutF"/>
</dbReference>
<dbReference type="SUPFAM" id="SSF51556">
    <property type="entry name" value="Metallo-dependent hydrolases"/>
    <property type="match status" value="1"/>
</dbReference>
<name>A0ABU5DST3_9PROT</name>
<dbReference type="SUPFAM" id="SSF51338">
    <property type="entry name" value="Composite domain of metallo-dependent hydrolases"/>
    <property type="match status" value="1"/>
</dbReference>
<dbReference type="Pfam" id="PF22429">
    <property type="entry name" value="HutF_N"/>
    <property type="match status" value="1"/>
</dbReference>
<sequence length="453" mass="49394">MPRIVFAPVALLPNGWAEQVVIEFDRTGTVIRVESGASAPAGATQCQGPVLPGMPNLHSHAFQRAMAGLAEVALNPEDSFWTWRDLMYRLVGKLSPDQVEDIARYLYIDMLKGGYTAVAEFHYLHHDLDGRSYADPSEMSRRVLRAAERAGIGITLLPVLYAHGGFGGKQPSDGQRRFINSVDSYLKMQESLAKDCAAPGKRLGFCFHSLRAVTRDEILAVMGSTKDDRPVHVHIAEQQKEVDDCLAWSGRRPIQWLYDNVAVDGRWCLIHATHAEADEVQAMAKSQAVAGLCPTTEANLGDGLFPAVDFINAGGRIGIGSDSHVSLSVVEELRWLEYGQRLKHERRNRLHDANKHVAGFLYRANAAGGAQALGQKMGAIAVGNRADLVVLDGSHPLLAHVTGDDILGRWLFAGLNRMVKDVMVGGDWVVQDGRHGDEIEAGRAFAAAVKAVI</sequence>
<dbReference type="Proteomes" id="UP001271769">
    <property type="component" value="Unassembled WGS sequence"/>
</dbReference>
<dbReference type="EMBL" id="JAXCLX010000001">
    <property type="protein sequence ID" value="MDY0870434.1"/>
    <property type="molecule type" value="Genomic_DNA"/>
</dbReference>
<evidence type="ECO:0000313" key="8">
    <source>
        <dbReference type="Proteomes" id="UP001271769"/>
    </source>
</evidence>
<dbReference type="NCBIfam" id="NF006681">
    <property type="entry name" value="PRK09229.1-2"/>
    <property type="match status" value="1"/>
</dbReference>
<dbReference type="Gene3D" id="2.30.40.10">
    <property type="entry name" value="Urease, subunit C, domain 1"/>
    <property type="match status" value="1"/>
</dbReference>
<dbReference type="InterPro" id="IPR032466">
    <property type="entry name" value="Metal_Hydrolase"/>
</dbReference>
<dbReference type="Pfam" id="PF01979">
    <property type="entry name" value="Amidohydro_1"/>
    <property type="match status" value="1"/>
</dbReference>
<organism evidence="7 8">
    <name type="scientific">Dongia rigui</name>
    <dbReference type="NCBI Taxonomy" id="940149"/>
    <lineage>
        <taxon>Bacteria</taxon>
        <taxon>Pseudomonadati</taxon>
        <taxon>Pseudomonadota</taxon>
        <taxon>Alphaproteobacteria</taxon>
        <taxon>Rhodospirillales</taxon>
        <taxon>Dongiaceae</taxon>
        <taxon>Dongia</taxon>
    </lineage>
</organism>
<proteinExistence type="predicted"/>
<evidence type="ECO:0000259" key="5">
    <source>
        <dbReference type="Pfam" id="PF01979"/>
    </source>
</evidence>
<evidence type="ECO:0000256" key="1">
    <source>
        <dbReference type="ARBA" id="ARBA00001947"/>
    </source>
</evidence>
<keyword evidence="8" id="KW-1185">Reference proteome</keyword>
<evidence type="ECO:0000256" key="2">
    <source>
        <dbReference type="ARBA" id="ARBA00022723"/>
    </source>
</evidence>
<dbReference type="InterPro" id="IPR011059">
    <property type="entry name" value="Metal-dep_hydrolase_composite"/>
</dbReference>
<dbReference type="PANTHER" id="PTHR11271:SF48">
    <property type="entry name" value="AMIDOHYDROLASE-RELATED DOMAIN-CONTAINING PROTEIN"/>
    <property type="match status" value="1"/>
</dbReference>
<keyword evidence="4" id="KW-0862">Zinc</keyword>
<evidence type="ECO:0000313" key="7">
    <source>
        <dbReference type="EMBL" id="MDY0870434.1"/>
    </source>
</evidence>
<dbReference type="PANTHER" id="PTHR11271">
    <property type="entry name" value="GUANINE DEAMINASE"/>
    <property type="match status" value="1"/>
</dbReference>
<evidence type="ECO:0000256" key="4">
    <source>
        <dbReference type="ARBA" id="ARBA00022833"/>
    </source>
</evidence>
<dbReference type="NCBIfam" id="NF006682">
    <property type="entry name" value="PRK09229.1-3"/>
    <property type="match status" value="1"/>
</dbReference>
<protein>
    <submittedName>
        <fullName evidence="7">Formimidoylglutamate deiminase</fullName>
        <ecNumber evidence="7">3.5.3.13</ecNumber>
    </submittedName>
</protein>
<dbReference type="Gene3D" id="3.20.20.140">
    <property type="entry name" value="Metal-dependent hydrolases"/>
    <property type="match status" value="1"/>
</dbReference>
<dbReference type="EC" id="3.5.3.13" evidence="7"/>
<dbReference type="NCBIfam" id="TIGR02022">
    <property type="entry name" value="hutF"/>
    <property type="match status" value="1"/>
</dbReference>
<gene>
    <name evidence="7" type="ORF">SMD31_00790</name>
</gene>
<keyword evidence="2" id="KW-0479">Metal-binding</keyword>
<comment type="caution">
    <text evidence="7">The sequence shown here is derived from an EMBL/GenBank/DDBJ whole genome shotgun (WGS) entry which is preliminary data.</text>
</comment>
<dbReference type="InterPro" id="IPR055156">
    <property type="entry name" value="HutF-like_N"/>
</dbReference>
<evidence type="ECO:0000256" key="3">
    <source>
        <dbReference type="ARBA" id="ARBA00022801"/>
    </source>
</evidence>
<keyword evidence="3 7" id="KW-0378">Hydrolase</keyword>
<accession>A0ABU5DST3</accession>
<feature type="domain" description="Amidohydrolase-related" evidence="5">
    <location>
        <begin position="50"/>
        <end position="429"/>
    </location>
</feature>
<dbReference type="NCBIfam" id="NF006684">
    <property type="entry name" value="PRK09229.1-5"/>
    <property type="match status" value="1"/>
</dbReference>